<reference evidence="1 2" key="1">
    <citation type="submission" date="2019-02" db="EMBL/GenBank/DDBJ databases">
        <title>Draft Genome Sequence of the Prevotella sp. BCRC 81118, Isolated from Human Feces.</title>
        <authorList>
            <person name="Huang C.-H."/>
        </authorList>
    </citation>
    <scope>NUCLEOTIDE SEQUENCE [LARGE SCALE GENOMIC DNA]</scope>
    <source>
        <strain evidence="1 2">BCRC 81118</strain>
    </source>
</reference>
<keyword evidence="2" id="KW-1185">Reference proteome</keyword>
<name>A0A4Y8V5W5_9BACT</name>
<evidence type="ECO:0000313" key="2">
    <source>
        <dbReference type="Proteomes" id="UP000297872"/>
    </source>
</evidence>
<organism evidence="1 2">
    <name type="scientific">Segatella hominis</name>
    <dbReference type="NCBI Taxonomy" id="2518605"/>
    <lineage>
        <taxon>Bacteria</taxon>
        <taxon>Pseudomonadati</taxon>
        <taxon>Bacteroidota</taxon>
        <taxon>Bacteroidia</taxon>
        <taxon>Bacteroidales</taxon>
        <taxon>Prevotellaceae</taxon>
        <taxon>Segatella</taxon>
    </lineage>
</organism>
<protein>
    <submittedName>
        <fullName evidence="1">Uncharacterized protein</fullName>
    </submittedName>
</protein>
<dbReference type="Proteomes" id="UP000297872">
    <property type="component" value="Unassembled WGS sequence"/>
</dbReference>
<gene>
    <name evidence="1" type="ORF">EXN75_14600</name>
</gene>
<evidence type="ECO:0000313" key="1">
    <source>
        <dbReference type="EMBL" id="TFH76172.1"/>
    </source>
</evidence>
<sequence>MVTVTVVTALFCHIYILSRILMSHPQDSDSVLNIGFSKRKVERILKNSSDICSFTHFLLLLHKISCTRQFENEFSLRSLALSLHKNKILDIKIQ</sequence>
<accession>A0A4Y8V5W5</accession>
<dbReference type="AlphaFoldDB" id="A0A4Y8V5W5"/>
<dbReference type="EMBL" id="SGVY01000055">
    <property type="protein sequence ID" value="TFH76172.1"/>
    <property type="molecule type" value="Genomic_DNA"/>
</dbReference>
<proteinExistence type="predicted"/>
<comment type="caution">
    <text evidence="1">The sequence shown here is derived from an EMBL/GenBank/DDBJ whole genome shotgun (WGS) entry which is preliminary data.</text>
</comment>